<dbReference type="Proteomes" id="UP000692954">
    <property type="component" value="Unassembled WGS sequence"/>
</dbReference>
<dbReference type="OrthoDB" id="301912at2759"/>
<proteinExistence type="predicted"/>
<reference evidence="2" key="1">
    <citation type="submission" date="2021-01" db="EMBL/GenBank/DDBJ databases">
        <authorList>
            <consortium name="Genoscope - CEA"/>
            <person name="William W."/>
        </authorList>
    </citation>
    <scope>NUCLEOTIDE SEQUENCE</scope>
</reference>
<evidence type="ECO:0000256" key="1">
    <source>
        <dbReference type="SAM" id="Coils"/>
    </source>
</evidence>
<dbReference type="EMBL" id="CAJJDN010000005">
    <property type="protein sequence ID" value="CAD8050810.1"/>
    <property type="molecule type" value="Genomic_DNA"/>
</dbReference>
<evidence type="ECO:0000313" key="2">
    <source>
        <dbReference type="EMBL" id="CAD8050810.1"/>
    </source>
</evidence>
<evidence type="ECO:0000313" key="3">
    <source>
        <dbReference type="Proteomes" id="UP000692954"/>
    </source>
</evidence>
<gene>
    <name evidence="2" type="ORF">PSON_ATCC_30995.1.T0050205</name>
</gene>
<dbReference type="AlphaFoldDB" id="A0A8S1K5U6"/>
<organism evidence="2 3">
    <name type="scientific">Paramecium sonneborni</name>
    <dbReference type="NCBI Taxonomy" id="65129"/>
    <lineage>
        <taxon>Eukaryota</taxon>
        <taxon>Sar</taxon>
        <taxon>Alveolata</taxon>
        <taxon>Ciliophora</taxon>
        <taxon>Intramacronucleata</taxon>
        <taxon>Oligohymenophorea</taxon>
        <taxon>Peniculida</taxon>
        <taxon>Parameciidae</taxon>
        <taxon>Paramecium</taxon>
    </lineage>
</organism>
<keyword evidence="3" id="KW-1185">Reference proteome</keyword>
<protein>
    <submittedName>
        <fullName evidence="2">Uncharacterized protein</fullName>
    </submittedName>
</protein>
<sequence length="736" mass="87748">MQLLNFDQLVYPIMMQIRTLREIRQQDQMIQSIIECQNRVECLVLCLMKFTLDYVLDGPDKVQIQYQYERNNIKQELTCKLSRLHEFLKGREFTKLRRQIKDEIQNPEGFSESSSDNEQESFQIKLTGHLKEFSPEIQKLNAIINDLKSQLSSYEAKETRRRKSIDQLTTAHFKEVQVLKQQIRIQTQDEEPNEYIEVVYFDRTSTLEPEIYEMMNEKIRNIKQQYEKYVQQFMSRRKSQQIEQPIQLKQKDEHNKSLENLSEKELIKILLDKQSNPYMIWKLIEEQRSSRFLLCVLTNQDKQYGISYKEINEILRCNKQDLNKLNEIKNQMQESQTQLCAQFAIQIQQYKQQVANLNSQVQELSFYYSQQLKVQAEIISNENILQLHSQIESLSKKIVQLFNENINLRFEIDKLQNLTKQQSQQIQLIYNNTKLLYQTIDSKAQIYSQLDKFDWSKDQSKIGSEIQKQITKLDPFLCALFQVQQQLLLFQYQAKKIASNVEITPMCQYTQTEQKDIIPENIVYQSQSQDKTIIKNDKFTQTNSFYAKKINQTDSLFDSNQTQMDQTKLKQKFGTDVYDRLFENSQKINQKMQQLRPFIERMNEKEFSDIIQIFKSLQYEYSNEKFQLDISSPNNQIIELPQQKPPQFALTQRSLKFMNTFKQNKLNILKKPSRSVDQNLVNQQANQLFTDLDKQRGQAQIQFLKTRAGSFNRRISRLMPTSLDEKFKQNRFLSIS</sequence>
<comment type="caution">
    <text evidence="2">The sequence shown here is derived from an EMBL/GenBank/DDBJ whole genome shotgun (WGS) entry which is preliminary data.</text>
</comment>
<name>A0A8S1K5U6_9CILI</name>
<accession>A0A8S1K5U6</accession>
<keyword evidence="1" id="KW-0175">Coiled coil</keyword>
<feature type="coiled-coil region" evidence="1">
    <location>
        <begin position="318"/>
        <end position="404"/>
    </location>
</feature>